<keyword evidence="1" id="KW-0812">Transmembrane</keyword>
<dbReference type="Proteomes" id="UP000011834">
    <property type="component" value="Chromosome"/>
</dbReference>
<dbReference type="Pfam" id="PF06041">
    <property type="entry name" value="DUF924"/>
    <property type="match status" value="1"/>
</dbReference>
<dbReference type="AlphaFoldDB" id="J7SK64"/>
<dbReference type="HOGENOM" id="CLU_065010_2_0_6"/>
<reference evidence="1 2" key="1">
    <citation type="journal article" date="2012" name="BMC Genomics">
        <title>Whole-genome sequencing and identification of Morganella morganii KT pathogenicity-related genes.</title>
        <authorList>
            <person name="Chen Y.T."/>
            <person name="Peng H.L."/>
            <person name="Shia W.C."/>
            <person name="Hsu F.R."/>
            <person name="Ken C.F."/>
            <person name="Tsao Y.M."/>
            <person name="Chen C.H."/>
            <person name="Liu C.E."/>
            <person name="Hsieh M.F."/>
            <person name="Chen H.C."/>
            <person name="Tang C.Y."/>
            <person name="Ku T.H."/>
        </authorList>
    </citation>
    <scope>NUCLEOTIDE SEQUENCE [LARGE SCALE GENOMIC DNA]</scope>
    <source>
        <strain evidence="1 2">KT</strain>
    </source>
</reference>
<dbReference type="InterPro" id="IPR011990">
    <property type="entry name" value="TPR-like_helical_dom_sf"/>
</dbReference>
<evidence type="ECO:0000313" key="1">
    <source>
        <dbReference type="EMBL" id="AGG30952.1"/>
    </source>
</evidence>
<dbReference type="Gene3D" id="1.20.58.320">
    <property type="entry name" value="TPR-like"/>
    <property type="match status" value="1"/>
</dbReference>
<organism evidence="1 2">
    <name type="scientific">Morganella morganii subsp. morganii KT</name>
    <dbReference type="NCBI Taxonomy" id="1124991"/>
    <lineage>
        <taxon>Bacteria</taxon>
        <taxon>Pseudomonadati</taxon>
        <taxon>Pseudomonadota</taxon>
        <taxon>Gammaproteobacteria</taxon>
        <taxon>Enterobacterales</taxon>
        <taxon>Morganellaceae</taxon>
        <taxon>Morganella</taxon>
    </lineage>
</organism>
<sequence length="187" mass="21796">MAGLIRSLTMEAQQILDFWFNEATPEQWFKKDTQFDDLIRRRFLKVWEQAAAGECSSWRAHIGGRLAEILVLDQFSRNLWRGDARSFAQDPMALVLAQEAVKTPDYLQLPPVQRKFVLMPYMHSESALIHQQAEQLFKGLDESTEDFERRHKAIIDRFGRYPHRNEILGRNSTPEEAEFLLQPGSAF</sequence>
<dbReference type="InterPro" id="IPR010323">
    <property type="entry name" value="DUF924"/>
</dbReference>
<accession>J7SK64</accession>
<keyword evidence="2" id="KW-1185">Reference proteome</keyword>
<name>J7SK64_MORMO</name>
<keyword evidence="1" id="KW-0472">Membrane</keyword>
<dbReference type="EMBL" id="CP004345">
    <property type="protein sequence ID" value="AGG30952.1"/>
    <property type="molecule type" value="Genomic_DNA"/>
</dbReference>
<dbReference type="KEGG" id="mmk:MU9_1906"/>
<proteinExistence type="predicted"/>
<dbReference type="Gene3D" id="1.25.40.10">
    <property type="entry name" value="Tetratricopeptide repeat domain"/>
    <property type="match status" value="1"/>
</dbReference>
<protein>
    <submittedName>
        <fullName evidence="1">Putative transmembrane protein</fullName>
    </submittedName>
</protein>
<dbReference type="SUPFAM" id="SSF48452">
    <property type="entry name" value="TPR-like"/>
    <property type="match status" value="1"/>
</dbReference>
<gene>
    <name evidence="1" type="ORF">MU9_1906</name>
</gene>
<dbReference type="eggNOG" id="COG3803">
    <property type="taxonomic scope" value="Bacteria"/>
</dbReference>
<evidence type="ECO:0000313" key="2">
    <source>
        <dbReference type="Proteomes" id="UP000011834"/>
    </source>
</evidence>